<feature type="transmembrane region" description="Helical" evidence="2">
    <location>
        <begin position="7"/>
        <end position="25"/>
    </location>
</feature>
<evidence type="ECO:0000313" key="4">
    <source>
        <dbReference type="Proteomes" id="UP000001116"/>
    </source>
</evidence>
<keyword evidence="2" id="KW-0472">Membrane</keyword>
<dbReference type="AlphaFoldDB" id="A6W8X7"/>
<proteinExistence type="predicted"/>
<accession>A6W8X7</accession>
<sequence>MRASTFCFVKASIGATISLSGLWWATSWDNWPGRLWFIVVTLTSGFAVAGLVLRGTERELRAMQLGLDLHHLMQEMAEEERRGGVTRLRPKRQGGEAEATSR</sequence>
<name>A6W8X7_KINRD</name>
<dbReference type="EMBL" id="CP000750">
    <property type="protein sequence ID" value="ABS03266.1"/>
    <property type="molecule type" value="Genomic_DNA"/>
</dbReference>
<keyword evidence="2" id="KW-1133">Transmembrane helix</keyword>
<keyword evidence="4" id="KW-1185">Reference proteome</keyword>
<protein>
    <submittedName>
        <fullName evidence="3">Uncharacterized protein</fullName>
    </submittedName>
</protein>
<feature type="compositionally biased region" description="Basic and acidic residues" evidence="1">
    <location>
        <begin position="93"/>
        <end position="102"/>
    </location>
</feature>
<dbReference type="HOGENOM" id="CLU_2273588_0_0_11"/>
<feature type="transmembrane region" description="Helical" evidence="2">
    <location>
        <begin position="31"/>
        <end position="53"/>
    </location>
</feature>
<evidence type="ECO:0000256" key="1">
    <source>
        <dbReference type="SAM" id="MobiDB-lite"/>
    </source>
</evidence>
<keyword evidence="2" id="KW-0812">Transmembrane</keyword>
<dbReference type="RefSeq" id="WP_011981595.1">
    <property type="nucleotide sequence ID" value="NC_009664.2"/>
</dbReference>
<reference evidence="4" key="1">
    <citation type="journal article" date="2008" name="PLoS ONE">
        <title>Survival in nuclear waste, extreme resistance, and potential applications gleaned from the genome sequence of Kineococcus radiotolerans SRS30216.</title>
        <authorList>
            <person name="Bagwell C.E."/>
            <person name="Bhat S."/>
            <person name="Hawkins G.M."/>
            <person name="Smith B.W."/>
            <person name="Biswas T."/>
            <person name="Hoover T.R."/>
            <person name="Saunders E."/>
            <person name="Han C.S."/>
            <person name="Tsodikov O.V."/>
            <person name="Shimkets L.J."/>
        </authorList>
    </citation>
    <scope>NUCLEOTIDE SEQUENCE [LARGE SCALE GENOMIC DNA]</scope>
    <source>
        <strain evidence="4">ATCC BAA-149 / DSM 14245 / SRS30216</strain>
    </source>
</reference>
<feature type="region of interest" description="Disordered" evidence="1">
    <location>
        <begin position="80"/>
        <end position="102"/>
    </location>
</feature>
<dbReference type="Proteomes" id="UP000001116">
    <property type="component" value="Chromosome"/>
</dbReference>
<evidence type="ECO:0000313" key="3">
    <source>
        <dbReference type="EMBL" id="ABS03266.1"/>
    </source>
</evidence>
<organism evidence="3 4">
    <name type="scientific">Kineococcus radiotolerans (strain ATCC BAA-149 / DSM 14245 / SRS30216)</name>
    <dbReference type="NCBI Taxonomy" id="266940"/>
    <lineage>
        <taxon>Bacteria</taxon>
        <taxon>Bacillati</taxon>
        <taxon>Actinomycetota</taxon>
        <taxon>Actinomycetes</taxon>
        <taxon>Kineosporiales</taxon>
        <taxon>Kineosporiaceae</taxon>
        <taxon>Kineococcus</taxon>
    </lineage>
</organism>
<dbReference type="KEGG" id="kra:Krad_1780"/>
<gene>
    <name evidence="3" type="ordered locus">Krad_1780</name>
</gene>
<evidence type="ECO:0000256" key="2">
    <source>
        <dbReference type="SAM" id="Phobius"/>
    </source>
</evidence>